<dbReference type="PROSITE" id="PS51318">
    <property type="entry name" value="TAT"/>
    <property type="match status" value="1"/>
</dbReference>
<evidence type="ECO:0000313" key="3">
    <source>
        <dbReference type="EMBL" id="MCQ8280054.1"/>
    </source>
</evidence>
<protein>
    <submittedName>
        <fullName evidence="3">Extracellular solute-binding protein</fullName>
    </submittedName>
</protein>
<accession>A0ABT1WAY9</accession>
<dbReference type="Proteomes" id="UP001524587">
    <property type="component" value="Unassembled WGS sequence"/>
</dbReference>
<dbReference type="SUPFAM" id="SSF53850">
    <property type="entry name" value="Periplasmic binding protein-like II"/>
    <property type="match status" value="1"/>
</dbReference>
<dbReference type="InterPro" id="IPR006311">
    <property type="entry name" value="TAT_signal"/>
</dbReference>
<dbReference type="PANTHER" id="PTHR30632">
    <property type="entry name" value="MOLYBDATE-BINDING PERIPLASMIC PROTEIN"/>
    <property type="match status" value="1"/>
</dbReference>
<proteinExistence type="inferred from homology"/>
<evidence type="ECO:0000256" key="2">
    <source>
        <dbReference type="SAM" id="SignalP"/>
    </source>
</evidence>
<reference evidence="3 4" key="1">
    <citation type="submission" date="2022-06" db="EMBL/GenBank/DDBJ databases">
        <title>Endosaccharibacter gen. nov., sp. nov., endophytic bacteria isolated from sugarcane.</title>
        <authorList>
            <person name="Pitiwittayakul N."/>
            <person name="Yukphan P."/>
            <person name="Charoenyingcharoen P."/>
            <person name="Tanasupawat S."/>
        </authorList>
    </citation>
    <scope>NUCLEOTIDE SEQUENCE [LARGE SCALE GENOMIC DNA]</scope>
    <source>
        <strain evidence="3 4">KSS8</strain>
    </source>
</reference>
<dbReference type="Gene3D" id="3.40.190.10">
    <property type="entry name" value="Periplasmic binding protein-like II"/>
    <property type="match status" value="2"/>
</dbReference>
<evidence type="ECO:0000256" key="1">
    <source>
        <dbReference type="ARBA" id="ARBA00009438"/>
    </source>
</evidence>
<dbReference type="InterPro" id="IPR050682">
    <property type="entry name" value="ModA/WtpA"/>
</dbReference>
<keyword evidence="2" id="KW-0732">Signal</keyword>
<organism evidence="3 4">
    <name type="scientific">Endosaccharibacter trunci</name>
    <dbReference type="NCBI Taxonomy" id="2812733"/>
    <lineage>
        <taxon>Bacteria</taxon>
        <taxon>Pseudomonadati</taxon>
        <taxon>Pseudomonadota</taxon>
        <taxon>Alphaproteobacteria</taxon>
        <taxon>Acetobacterales</taxon>
        <taxon>Acetobacteraceae</taxon>
        <taxon>Endosaccharibacter</taxon>
    </lineage>
</organism>
<keyword evidence="4" id="KW-1185">Reference proteome</keyword>
<comment type="caution">
    <text evidence="3">The sequence shown here is derived from an EMBL/GenBank/DDBJ whole genome shotgun (WGS) entry which is preliminary data.</text>
</comment>
<dbReference type="Pfam" id="PF13531">
    <property type="entry name" value="SBP_bac_11"/>
    <property type="match status" value="1"/>
</dbReference>
<dbReference type="PANTHER" id="PTHR30632:SF16">
    <property type="entry name" value="MOLYBDATE_TUNGSTATE-BINDING PROTEIN WTPA"/>
    <property type="match status" value="1"/>
</dbReference>
<comment type="similarity">
    <text evidence="1">Belongs to the bacterial solute-binding protein 1 family. WtpA subfamily.</text>
</comment>
<gene>
    <name evidence="3" type="ORF">NFI95_16555</name>
</gene>
<feature type="chain" id="PRO_5047136061" evidence="2">
    <location>
        <begin position="29"/>
        <end position="297"/>
    </location>
</feature>
<dbReference type="EMBL" id="JAMSKV010000021">
    <property type="protein sequence ID" value="MCQ8280054.1"/>
    <property type="molecule type" value="Genomic_DNA"/>
</dbReference>
<dbReference type="CDD" id="cd13540">
    <property type="entry name" value="PBP2_ModA_WtpA"/>
    <property type="match status" value="1"/>
</dbReference>
<feature type="signal peptide" evidence="2">
    <location>
        <begin position="1"/>
        <end position="28"/>
    </location>
</feature>
<evidence type="ECO:0000313" key="4">
    <source>
        <dbReference type="Proteomes" id="UP001524587"/>
    </source>
</evidence>
<dbReference type="RefSeq" id="WP_422865542.1">
    <property type="nucleotide sequence ID" value="NZ_JAMSKV010000021.1"/>
</dbReference>
<name>A0ABT1WAY9_9PROT</name>
<sequence length="297" mass="31153">MQHSNGRVPRRGFLLGAAAGALSRPAFAEAAVGDVSVLHAGSLVALMEHGIVPAFHRQTGGTVLAFAGGSNGLANQIRNRLRRGDVFLSASPTADDQLAGAANGDWVGWYVAFARSPVVLGYDPHGAFAAALAHKPWYEALQQPGLRIGRTDPALDPKGAFTVELMRKAETVLGKPGLAQRVLGAPNNPEQVRPEQSLVGRLQSGAIDVGFFYSTEAADLHLATVVPPPEMSVSALYTVTILRDAPNPAGAERFVTFLLGPEGAAVMRAHGLDRIAPVAHGDLARIPASVRAMLSSR</sequence>